<gene>
    <name evidence="1" type="ORF">S06H3_62930</name>
</gene>
<protein>
    <submittedName>
        <fullName evidence="1">Uncharacterized protein</fullName>
    </submittedName>
</protein>
<sequence>GDLALLLGGIEAGVYMPPSFWKKMAKRLEKPTRADEYLNEEELSRKKKIAKIIREALERRWGR</sequence>
<proteinExistence type="predicted"/>
<evidence type="ECO:0000313" key="1">
    <source>
        <dbReference type="EMBL" id="GAI52512.1"/>
    </source>
</evidence>
<accession>X1P8A3</accession>
<name>X1P8A3_9ZZZZ</name>
<dbReference type="AlphaFoldDB" id="X1P8A3"/>
<dbReference type="EMBL" id="BARV01041627">
    <property type="protein sequence ID" value="GAI52512.1"/>
    <property type="molecule type" value="Genomic_DNA"/>
</dbReference>
<comment type="caution">
    <text evidence="1">The sequence shown here is derived from an EMBL/GenBank/DDBJ whole genome shotgun (WGS) entry which is preliminary data.</text>
</comment>
<organism evidence="1">
    <name type="scientific">marine sediment metagenome</name>
    <dbReference type="NCBI Taxonomy" id="412755"/>
    <lineage>
        <taxon>unclassified sequences</taxon>
        <taxon>metagenomes</taxon>
        <taxon>ecological metagenomes</taxon>
    </lineage>
</organism>
<feature type="non-terminal residue" evidence="1">
    <location>
        <position position="1"/>
    </location>
</feature>
<reference evidence="1" key="1">
    <citation type="journal article" date="2014" name="Front. Microbiol.">
        <title>High frequency of phylogenetically diverse reductive dehalogenase-homologous genes in deep subseafloor sedimentary metagenomes.</title>
        <authorList>
            <person name="Kawai M."/>
            <person name="Futagami T."/>
            <person name="Toyoda A."/>
            <person name="Takaki Y."/>
            <person name="Nishi S."/>
            <person name="Hori S."/>
            <person name="Arai W."/>
            <person name="Tsubouchi T."/>
            <person name="Morono Y."/>
            <person name="Uchiyama I."/>
            <person name="Ito T."/>
            <person name="Fujiyama A."/>
            <person name="Inagaki F."/>
            <person name="Takami H."/>
        </authorList>
    </citation>
    <scope>NUCLEOTIDE SEQUENCE</scope>
    <source>
        <strain evidence="1">Expedition CK06-06</strain>
    </source>
</reference>